<dbReference type="InterPro" id="IPR006084">
    <property type="entry name" value="XPG/Rad2"/>
</dbReference>
<evidence type="ECO:0000256" key="1">
    <source>
        <dbReference type="ARBA" id="ARBA00022722"/>
    </source>
</evidence>
<dbReference type="InterPro" id="IPR041177">
    <property type="entry name" value="GEN1_C"/>
</dbReference>
<dbReference type="SUPFAM" id="SSF47807">
    <property type="entry name" value="5' to 3' exonuclease, C-terminal subdomain"/>
    <property type="match status" value="1"/>
</dbReference>
<evidence type="ECO:0000256" key="2">
    <source>
        <dbReference type="ARBA" id="ARBA00022801"/>
    </source>
</evidence>
<dbReference type="PRINTS" id="PR00853">
    <property type="entry name" value="XPGRADSUPER"/>
</dbReference>
<dbReference type="SUPFAM" id="SSF88723">
    <property type="entry name" value="PIN domain-like"/>
    <property type="match status" value="1"/>
</dbReference>
<keyword evidence="1" id="KW-0540">Nuclease</keyword>
<feature type="region of interest" description="Disordered" evidence="3">
    <location>
        <begin position="630"/>
        <end position="839"/>
    </location>
</feature>
<dbReference type="PANTHER" id="PTHR11081:SF75">
    <property type="entry name" value="ENDONUCLEASE, PUTATIVE (AFU_ORTHOLOGUE AFUA_3G13260)-RELATED"/>
    <property type="match status" value="1"/>
</dbReference>
<dbReference type="SMART" id="SM00485">
    <property type="entry name" value="XPGN"/>
    <property type="match status" value="1"/>
</dbReference>
<feature type="compositionally biased region" description="Acidic residues" evidence="3">
    <location>
        <begin position="416"/>
        <end position="427"/>
    </location>
</feature>
<dbReference type="FunFam" id="3.40.50.1010:FF:000037">
    <property type="entry name" value="Rad2-like endonuclease, putative (AFU_orthologue AFUA_3G13260)"/>
    <property type="match status" value="1"/>
</dbReference>
<keyword evidence="6" id="KW-0255">Endonuclease</keyword>
<feature type="region of interest" description="Disordered" evidence="3">
    <location>
        <begin position="874"/>
        <end position="898"/>
    </location>
</feature>
<proteinExistence type="predicted"/>
<feature type="compositionally biased region" description="Low complexity" evidence="3">
    <location>
        <begin position="631"/>
        <end position="643"/>
    </location>
</feature>
<feature type="domain" description="XPG-I" evidence="4">
    <location>
        <begin position="109"/>
        <end position="186"/>
    </location>
</feature>
<name>A0A1L7WYW7_9HELO</name>
<dbReference type="InterPro" id="IPR029060">
    <property type="entry name" value="PIN-like_dom_sf"/>
</dbReference>
<dbReference type="AlphaFoldDB" id="A0A1L7WYW7"/>
<dbReference type="Pfam" id="PF00867">
    <property type="entry name" value="XPG_I"/>
    <property type="match status" value="1"/>
</dbReference>
<evidence type="ECO:0000256" key="3">
    <source>
        <dbReference type="SAM" id="MobiDB-lite"/>
    </source>
</evidence>
<dbReference type="Pfam" id="PF18380">
    <property type="entry name" value="GEN1_C"/>
    <property type="match status" value="1"/>
</dbReference>
<feature type="compositionally biased region" description="Low complexity" evidence="3">
    <location>
        <begin position="798"/>
        <end position="813"/>
    </location>
</feature>
<feature type="region of interest" description="Disordered" evidence="3">
    <location>
        <begin position="409"/>
        <end position="447"/>
    </location>
</feature>
<dbReference type="EMBL" id="FJOG01000011">
    <property type="protein sequence ID" value="CZR57963.1"/>
    <property type="molecule type" value="Genomic_DNA"/>
</dbReference>
<feature type="compositionally biased region" description="Low complexity" evidence="3">
    <location>
        <begin position="548"/>
        <end position="558"/>
    </location>
</feature>
<protein>
    <submittedName>
        <fullName evidence="6">Related to DNA repair endonuclease rad2</fullName>
    </submittedName>
</protein>
<keyword evidence="7" id="KW-1185">Reference proteome</keyword>
<dbReference type="InterPro" id="IPR006085">
    <property type="entry name" value="XPG_DNA_repair_N"/>
</dbReference>
<evidence type="ECO:0000313" key="6">
    <source>
        <dbReference type="EMBL" id="CZR57963.1"/>
    </source>
</evidence>
<dbReference type="SMART" id="SM00484">
    <property type="entry name" value="XPGI"/>
    <property type="match status" value="1"/>
</dbReference>
<organism evidence="6 7">
    <name type="scientific">Phialocephala subalpina</name>
    <dbReference type="NCBI Taxonomy" id="576137"/>
    <lineage>
        <taxon>Eukaryota</taxon>
        <taxon>Fungi</taxon>
        <taxon>Dikarya</taxon>
        <taxon>Ascomycota</taxon>
        <taxon>Pezizomycotina</taxon>
        <taxon>Leotiomycetes</taxon>
        <taxon>Helotiales</taxon>
        <taxon>Mollisiaceae</taxon>
        <taxon>Phialocephala</taxon>
        <taxon>Phialocephala fortinii species complex</taxon>
    </lineage>
</organism>
<sequence>MGIKGIYGEIGPGERVSLNKLAIETLEKKGRPLRVAIDVSIWQFQTLAGQGGSNPAIRTFYYRLLRLLSFSVQPLFIFDGPHKPPFKRGKKTGRGGACVPNLLTKQMLTYFGFPFHTAPGEAEAECALLQLEGVVDAVLSEDVDTLMFGCSLTFKNWSSEGTRGNKSPTHVSVYDAKATKEGKSGLDREGMVLVALMSGGDYITEGIPRCGIKVACEAARAGFGETLCKLANNDAAGITAWREKLAHEIRTNESKFFKVKHKALTIPDNFPNREVLGYYTNPVVSTATKVQKLKEEIVWDGEINVEKLRQFTAEAFDWTNKIGATKFIRNLAPVLLVHKLRLRGNRRDSGYGDIVLTAMNEMEFVRAICGTRTHITTDGMKELRVVYSPIDIVGLNLNAEHDDSIEYSRSGLATNDNDDQDLEVSEEDTSRSPAKRGPSTYDPTQPNKMWLSETIAKIGVPLKAQDYEESLRNPKKFIRAKAVAKKALAKEKNTKGAMDKFMSVSKPSKEKEKFGISTAASRLVLPLEEDLPPVYLAPRLENLKQSLPTAKTSRATRSSTRESTESTSIKITKITTKTKSKPKTKTKPLPNTNPWTIAQASPSAKNNPKVTKDIAALLLSSPIPTFKTHSSHYISSSPPIATSPSPPPKRASPILAPTPSWTNKRLSSPIPSPAPSDVDPESDLELPDKVTISRSRSRRSPIEARDPATPSKSRNPFHPSPRKKTSPDHPTSIPSARSSQRTQMASLTPEPVARMIDFSTSIRSGENDRVNEWDREMIRDRSSSPELPSLDQLRGLRSSASTSASVSRPTTATDSSTHGMSGLRLGSTPRRLGDGLDGISSLLKSNDEKVPLIKKKQKKKYIQLRESLAGAWKEVEESDDDAFDNGNKSKKGERRVRRWRASQVQLLDMTAGP</sequence>
<dbReference type="STRING" id="576137.A0A1L7WYW7"/>
<accession>A0A1L7WYW7</accession>
<dbReference type="CDD" id="cd09906">
    <property type="entry name" value="H3TH_YEN1"/>
    <property type="match status" value="1"/>
</dbReference>
<dbReference type="Proteomes" id="UP000184330">
    <property type="component" value="Unassembled WGS sequence"/>
</dbReference>
<dbReference type="CDD" id="cd09870">
    <property type="entry name" value="PIN_YEN1"/>
    <property type="match status" value="1"/>
</dbReference>
<dbReference type="Pfam" id="PF00752">
    <property type="entry name" value="XPG_N"/>
    <property type="match status" value="1"/>
</dbReference>
<dbReference type="InterPro" id="IPR006086">
    <property type="entry name" value="XPG-I_dom"/>
</dbReference>
<dbReference type="GO" id="GO:0006281">
    <property type="term" value="P:DNA repair"/>
    <property type="evidence" value="ECO:0007669"/>
    <property type="project" value="UniProtKB-ARBA"/>
</dbReference>
<feature type="compositionally biased region" description="Low complexity" evidence="3">
    <location>
        <begin position="565"/>
        <end position="575"/>
    </location>
</feature>
<evidence type="ECO:0000313" key="7">
    <source>
        <dbReference type="Proteomes" id="UP000184330"/>
    </source>
</evidence>
<evidence type="ECO:0000259" key="5">
    <source>
        <dbReference type="SMART" id="SM00485"/>
    </source>
</evidence>
<dbReference type="GO" id="GO:0017108">
    <property type="term" value="F:5'-flap endonuclease activity"/>
    <property type="evidence" value="ECO:0007669"/>
    <property type="project" value="TreeGrafter"/>
</dbReference>
<feature type="compositionally biased region" description="Basic and acidic residues" evidence="3">
    <location>
        <begin position="765"/>
        <end position="783"/>
    </location>
</feature>
<keyword evidence="2" id="KW-0378">Hydrolase</keyword>
<dbReference type="FunFam" id="3.40.50.1010:FF:000051">
    <property type="entry name" value="Rad2-like endonuclease, putative (AFU_orthologue AFUA_3G13260)"/>
    <property type="match status" value="1"/>
</dbReference>
<gene>
    <name evidence="6" type="ORF">PAC_07853</name>
</gene>
<feature type="compositionally biased region" description="Polar residues" evidence="3">
    <location>
        <begin position="728"/>
        <end position="746"/>
    </location>
</feature>
<dbReference type="Gene3D" id="3.40.50.1010">
    <property type="entry name" value="5'-nuclease"/>
    <property type="match status" value="2"/>
</dbReference>
<feature type="compositionally biased region" description="Basic residues" evidence="3">
    <location>
        <begin position="888"/>
        <end position="898"/>
    </location>
</feature>
<dbReference type="InterPro" id="IPR037316">
    <property type="entry name" value="Yen1_H3TH"/>
</dbReference>
<dbReference type="PANTHER" id="PTHR11081">
    <property type="entry name" value="FLAP ENDONUCLEASE FAMILY MEMBER"/>
    <property type="match status" value="1"/>
</dbReference>
<feature type="compositionally biased region" description="Polar residues" evidence="3">
    <location>
        <begin position="589"/>
        <end position="607"/>
    </location>
</feature>
<feature type="domain" description="XPG N-terminal" evidence="5">
    <location>
        <begin position="1"/>
        <end position="101"/>
    </location>
</feature>
<dbReference type="OrthoDB" id="2959108at2759"/>
<feature type="compositionally biased region" description="Basic residues" evidence="3">
    <location>
        <begin position="576"/>
        <end position="586"/>
    </location>
</feature>
<feature type="region of interest" description="Disordered" evidence="3">
    <location>
        <begin position="547"/>
        <end position="607"/>
    </location>
</feature>
<evidence type="ECO:0000259" key="4">
    <source>
        <dbReference type="SMART" id="SM00484"/>
    </source>
</evidence>
<reference evidence="6 7" key="1">
    <citation type="submission" date="2016-03" db="EMBL/GenBank/DDBJ databases">
        <authorList>
            <person name="Ploux O."/>
        </authorList>
    </citation>
    <scope>NUCLEOTIDE SEQUENCE [LARGE SCALE GENOMIC DNA]</scope>
    <source>
        <strain evidence="6 7">UAMH 11012</strain>
    </source>
</reference>
<dbReference type="GO" id="GO:0008821">
    <property type="term" value="F:crossover junction DNA endonuclease activity"/>
    <property type="evidence" value="ECO:0007669"/>
    <property type="project" value="InterPro"/>
</dbReference>
<dbReference type="InterPro" id="IPR036279">
    <property type="entry name" value="5-3_exonuclease_C_sf"/>
</dbReference>